<dbReference type="RefSeq" id="WP_152099964.1">
    <property type="nucleotide sequence ID" value="NZ_AP021861.1"/>
</dbReference>
<organism evidence="2 3">
    <name type="scientific">Lacipirellula parvula</name>
    <dbReference type="NCBI Taxonomy" id="2650471"/>
    <lineage>
        <taxon>Bacteria</taxon>
        <taxon>Pseudomonadati</taxon>
        <taxon>Planctomycetota</taxon>
        <taxon>Planctomycetia</taxon>
        <taxon>Pirellulales</taxon>
        <taxon>Lacipirellulaceae</taxon>
        <taxon>Lacipirellula</taxon>
    </lineage>
</organism>
<reference evidence="3" key="1">
    <citation type="submission" date="2019-10" db="EMBL/GenBank/DDBJ databases">
        <title>Lacipirellula parvula gen. nov., sp. nov., representing a lineage of planctomycetes widespread in freshwater anoxic habitats, and description of the family Lacipirellulaceae.</title>
        <authorList>
            <person name="Dedysh S.N."/>
            <person name="Kulichevskaya I.S."/>
            <person name="Beletsky A.V."/>
            <person name="Rakitin A.L."/>
            <person name="Mardanov A.V."/>
            <person name="Ivanova A.A."/>
            <person name="Saltykova V.X."/>
            <person name="Rijpstra W.I.C."/>
            <person name="Sinninghe Damste J.S."/>
            <person name="Ravin N.V."/>
        </authorList>
    </citation>
    <scope>NUCLEOTIDE SEQUENCE [LARGE SCALE GENOMIC DNA]</scope>
    <source>
        <strain evidence="3">PX69</strain>
    </source>
</reference>
<keyword evidence="1" id="KW-1133">Transmembrane helix</keyword>
<evidence type="ECO:0000313" key="2">
    <source>
        <dbReference type="EMBL" id="BBO34379.1"/>
    </source>
</evidence>
<dbReference type="AlphaFoldDB" id="A0A5K7XMQ5"/>
<evidence type="ECO:0008006" key="4">
    <source>
        <dbReference type="Google" id="ProtNLM"/>
    </source>
</evidence>
<evidence type="ECO:0000256" key="1">
    <source>
        <dbReference type="SAM" id="Phobius"/>
    </source>
</evidence>
<keyword evidence="1" id="KW-0812">Transmembrane</keyword>
<keyword evidence="3" id="KW-1185">Reference proteome</keyword>
<feature type="transmembrane region" description="Helical" evidence="1">
    <location>
        <begin position="12"/>
        <end position="31"/>
    </location>
</feature>
<proteinExistence type="predicted"/>
<sequence>MLAPSTLSHSLAVVPFALFGGLGVLTSGSLTNSRSSIEQTRYAVAGSILIDGAPAEGAVVSLHPVAPLRWAYVAPRTTVRADGTFEINTTRITEGADASLYALTIESPRVPARYRRPDASPLQLRVADGPYQLPPINIGADGGRL</sequence>
<accession>A0A5K7XMQ5</accession>
<evidence type="ECO:0000313" key="3">
    <source>
        <dbReference type="Proteomes" id="UP000326837"/>
    </source>
</evidence>
<keyword evidence="1" id="KW-0472">Membrane</keyword>
<dbReference type="Proteomes" id="UP000326837">
    <property type="component" value="Chromosome"/>
</dbReference>
<gene>
    <name evidence="2" type="ORF">PLANPX_3991</name>
</gene>
<dbReference type="EMBL" id="AP021861">
    <property type="protein sequence ID" value="BBO34379.1"/>
    <property type="molecule type" value="Genomic_DNA"/>
</dbReference>
<protein>
    <recommendedName>
        <fullName evidence="4">Carboxypeptidase regulatory-like domain-containing protein</fullName>
    </recommendedName>
</protein>
<dbReference type="KEGG" id="lpav:PLANPX_3991"/>
<name>A0A5K7XMQ5_9BACT</name>